<dbReference type="RefSeq" id="WP_188761904.1">
    <property type="nucleotide sequence ID" value="NZ_BMJM01000003.1"/>
</dbReference>
<evidence type="ECO:0000313" key="9">
    <source>
        <dbReference type="EMBL" id="GGE06181.1"/>
    </source>
</evidence>
<dbReference type="PANTHER" id="PTHR13604:SF0">
    <property type="entry name" value="ABASIC SITE PROCESSING PROTEIN HMCES"/>
    <property type="match status" value="1"/>
</dbReference>
<dbReference type="AlphaFoldDB" id="A0A916ZNK0"/>
<dbReference type="InterPro" id="IPR036590">
    <property type="entry name" value="SRAP-like"/>
</dbReference>
<dbReference type="GO" id="GO:0106300">
    <property type="term" value="P:protein-DNA covalent cross-linking repair"/>
    <property type="evidence" value="ECO:0007669"/>
    <property type="project" value="InterPro"/>
</dbReference>
<dbReference type="SUPFAM" id="SSF143081">
    <property type="entry name" value="BB1717-like"/>
    <property type="match status" value="1"/>
</dbReference>
<dbReference type="EMBL" id="BMJM01000003">
    <property type="protein sequence ID" value="GGE06181.1"/>
    <property type="molecule type" value="Genomic_DNA"/>
</dbReference>
<dbReference type="Gene3D" id="3.90.1680.10">
    <property type="entry name" value="SOS response associated peptidase-like"/>
    <property type="match status" value="1"/>
</dbReference>
<evidence type="ECO:0000256" key="7">
    <source>
        <dbReference type="ARBA" id="ARBA00023239"/>
    </source>
</evidence>
<evidence type="ECO:0000256" key="3">
    <source>
        <dbReference type="ARBA" id="ARBA00022763"/>
    </source>
</evidence>
<keyword evidence="7" id="KW-0456">Lyase</keyword>
<dbReference type="GO" id="GO:0008233">
    <property type="term" value="F:peptidase activity"/>
    <property type="evidence" value="ECO:0007669"/>
    <property type="project" value="UniProtKB-KW"/>
</dbReference>
<keyword evidence="2 8" id="KW-0645">Protease</keyword>
<evidence type="ECO:0000256" key="1">
    <source>
        <dbReference type="ARBA" id="ARBA00008136"/>
    </source>
</evidence>
<keyword evidence="3" id="KW-0227">DNA damage</keyword>
<sequence length="219" mass="23981">MCNEVARRIALGLIREDFSELKIVLKFSEGLPNLAASDSIRITDTTAIIRAAADNEADMVQRRWSWPSPSKKPVYNYRSEGREFANSAKGGRCLIPVDGFYEFTTPETPPGDPKPGRPKPARKDKWLFTARAAGAKQDAKPLLCIAGLWRADPQVGEAFTMLTCDPGPDIAPYHSRQIVLMPRERWADWLAGTVPAASLIAPTPAGTLLVTPATPPLDK</sequence>
<dbReference type="EC" id="3.4.-.-" evidence="8"/>
<dbReference type="Proteomes" id="UP000635071">
    <property type="component" value="Unassembled WGS sequence"/>
</dbReference>
<evidence type="ECO:0000256" key="4">
    <source>
        <dbReference type="ARBA" id="ARBA00022801"/>
    </source>
</evidence>
<dbReference type="PANTHER" id="PTHR13604">
    <property type="entry name" value="DC12-RELATED"/>
    <property type="match status" value="1"/>
</dbReference>
<keyword evidence="5" id="KW-0190">Covalent protein-DNA linkage</keyword>
<evidence type="ECO:0000256" key="2">
    <source>
        <dbReference type="ARBA" id="ARBA00022670"/>
    </source>
</evidence>
<reference evidence="9" key="2">
    <citation type="submission" date="2020-09" db="EMBL/GenBank/DDBJ databases">
        <authorList>
            <person name="Sun Q."/>
            <person name="Zhou Y."/>
        </authorList>
    </citation>
    <scope>NUCLEOTIDE SEQUENCE</scope>
    <source>
        <strain evidence="9">CGMCC 1.15519</strain>
    </source>
</reference>
<dbReference type="GO" id="GO:0006508">
    <property type="term" value="P:proteolysis"/>
    <property type="evidence" value="ECO:0007669"/>
    <property type="project" value="UniProtKB-KW"/>
</dbReference>
<proteinExistence type="inferred from homology"/>
<evidence type="ECO:0000256" key="6">
    <source>
        <dbReference type="ARBA" id="ARBA00023125"/>
    </source>
</evidence>
<evidence type="ECO:0000313" key="10">
    <source>
        <dbReference type="Proteomes" id="UP000635071"/>
    </source>
</evidence>
<evidence type="ECO:0000256" key="5">
    <source>
        <dbReference type="ARBA" id="ARBA00023124"/>
    </source>
</evidence>
<protein>
    <recommendedName>
        <fullName evidence="8">Abasic site processing protein</fullName>
        <ecNumber evidence="8">3.4.-.-</ecNumber>
    </recommendedName>
</protein>
<dbReference type="GO" id="GO:0003697">
    <property type="term" value="F:single-stranded DNA binding"/>
    <property type="evidence" value="ECO:0007669"/>
    <property type="project" value="InterPro"/>
</dbReference>
<keyword evidence="10" id="KW-1185">Reference proteome</keyword>
<dbReference type="GO" id="GO:0016829">
    <property type="term" value="F:lyase activity"/>
    <property type="evidence" value="ECO:0007669"/>
    <property type="project" value="UniProtKB-KW"/>
</dbReference>
<gene>
    <name evidence="9" type="ORF">GCM10011529_10700</name>
</gene>
<comment type="caution">
    <text evidence="9">The sequence shown here is derived from an EMBL/GenBank/DDBJ whole genome shotgun (WGS) entry which is preliminary data.</text>
</comment>
<accession>A0A916ZNK0</accession>
<evidence type="ECO:0000256" key="8">
    <source>
        <dbReference type="RuleBase" id="RU364100"/>
    </source>
</evidence>
<dbReference type="InterPro" id="IPR003738">
    <property type="entry name" value="SRAP"/>
</dbReference>
<name>A0A916ZNK0_9SPHN</name>
<comment type="similarity">
    <text evidence="1 8">Belongs to the SOS response-associated peptidase family.</text>
</comment>
<reference evidence="9" key="1">
    <citation type="journal article" date="2014" name="Int. J. Syst. Evol. Microbiol.">
        <title>Complete genome sequence of Corynebacterium casei LMG S-19264T (=DSM 44701T), isolated from a smear-ripened cheese.</title>
        <authorList>
            <consortium name="US DOE Joint Genome Institute (JGI-PGF)"/>
            <person name="Walter F."/>
            <person name="Albersmeier A."/>
            <person name="Kalinowski J."/>
            <person name="Ruckert C."/>
        </authorList>
    </citation>
    <scope>NUCLEOTIDE SEQUENCE</scope>
    <source>
        <strain evidence="9">CGMCC 1.15519</strain>
    </source>
</reference>
<dbReference type="Pfam" id="PF02586">
    <property type="entry name" value="SRAP"/>
    <property type="match status" value="1"/>
</dbReference>
<keyword evidence="4 8" id="KW-0378">Hydrolase</keyword>
<keyword evidence="6" id="KW-0238">DNA-binding</keyword>
<organism evidence="9 10">
    <name type="scientific">Sandarakinorhabdus glacialis</name>
    <dbReference type="NCBI Taxonomy" id="1614636"/>
    <lineage>
        <taxon>Bacteria</taxon>
        <taxon>Pseudomonadati</taxon>
        <taxon>Pseudomonadota</taxon>
        <taxon>Alphaproteobacteria</taxon>
        <taxon>Sphingomonadales</taxon>
        <taxon>Sphingosinicellaceae</taxon>
        <taxon>Sandarakinorhabdus</taxon>
    </lineage>
</organism>